<organism evidence="5 6">
    <name type="scientific">Deinococcus arboris</name>
    <dbReference type="NCBI Taxonomy" id="2682977"/>
    <lineage>
        <taxon>Bacteria</taxon>
        <taxon>Thermotogati</taxon>
        <taxon>Deinococcota</taxon>
        <taxon>Deinococci</taxon>
        <taxon>Deinococcales</taxon>
        <taxon>Deinococcaceae</taxon>
        <taxon>Deinococcus</taxon>
    </lineage>
</organism>
<accession>A0A7C9HZX8</accession>
<evidence type="ECO:0000259" key="4">
    <source>
        <dbReference type="PROSITE" id="PS51352"/>
    </source>
</evidence>
<dbReference type="Proteomes" id="UP000483286">
    <property type="component" value="Unassembled WGS sequence"/>
</dbReference>
<dbReference type="InterPro" id="IPR036249">
    <property type="entry name" value="Thioredoxin-like_sf"/>
</dbReference>
<dbReference type="PANTHER" id="PTHR45663:SF11">
    <property type="entry name" value="GEO12009P1"/>
    <property type="match status" value="1"/>
</dbReference>
<name>A0A7C9HZX8_9DEIO</name>
<keyword evidence="1" id="KW-0813">Transport</keyword>
<feature type="domain" description="Thioredoxin" evidence="4">
    <location>
        <begin position="1"/>
        <end position="126"/>
    </location>
</feature>
<dbReference type="PROSITE" id="PS00194">
    <property type="entry name" value="THIOREDOXIN_1"/>
    <property type="match status" value="1"/>
</dbReference>
<protein>
    <submittedName>
        <fullName evidence="5">Thioredoxin</fullName>
    </submittedName>
</protein>
<evidence type="ECO:0000256" key="2">
    <source>
        <dbReference type="ARBA" id="ARBA00022982"/>
    </source>
</evidence>
<dbReference type="GO" id="GO:0005737">
    <property type="term" value="C:cytoplasm"/>
    <property type="evidence" value="ECO:0007669"/>
    <property type="project" value="TreeGrafter"/>
</dbReference>
<dbReference type="CDD" id="cd02947">
    <property type="entry name" value="TRX_family"/>
    <property type="match status" value="1"/>
</dbReference>
<dbReference type="RefSeq" id="WP_157459531.1">
    <property type="nucleotide sequence ID" value="NZ_WQLB01000015.1"/>
</dbReference>
<proteinExistence type="predicted"/>
<evidence type="ECO:0000256" key="3">
    <source>
        <dbReference type="ARBA" id="ARBA00023157"/>
    </source>
</evidence>
<dbReference type="GO" id="GO:0015035">
    <property type="term" value="F:protein-disulfide reductase activity"/>
    <property type="evidence" value="ECO:0007669"/>
    <property type="project" value="TreeGrafter"/>
</dbReference>
<evidence type="ECO:0000256" key="1">
    <source>
        <dbReference type="ARBA" id="ARBA00022448"/>
    </source>
</evidence>
<dbReference type="PROSITE" id="PS51352">
    <property type="entry name" value="THIOREDOXIN_2"/>
    <property type="match status" value="1"/>
</dbReference>
<comment type="caution">
    <text evidence="5">The sequence shown here is derived from an EMBL/GenBank/DDBJ whole genome shotgun (WGS) entry which is preliminary data.</text>
</comment>
<sequence>MNRLRESLDRGSGGSRKLYMEGIMQILTDETFNASIQQGVWVVHFTSPTCAPCKAVYPILEEMEREQGRTISFGVVNTREEFATAISNRVTSNPTVIIYKDSEPMNIINGAYKKTVYEEAVQQVLAL</sequence>
<evidence type="ECO:0000313" key="6">
    <source>
        <dbReference type="Proteomes" id="UP000483286"/>
    </source>
</evidence>
<gene>
    <name evidence="5" type="ORF">GO986_11920</name>
</gene>
<evidence type="ECO:0000313" key="5">
    <source>
        <dbReference type="EMBL" id="MVN87475.1"/>
    </source>
</evidence>
<dbReference type="InterPro" id="IPR017937">
    <property type="entry name" value="Thioredoxin_CS"/>
</dbReference>
<reference evidence="5 6" key="1">
    <citation type="submission" date="2019-12" db="EMBL/GenBank/DDBJ databases">
        <title>Deinococcus sp. HMF7620 Genome sequencing and assembly.</title>
        <authorList>
            <person name="Kang H."/>
            <person name="Kim H."/>
            <person name="Joh K."/>
        </authorList>
    </citation>
    <scope>NUCLEOTIDE SEQUENCE [LARGE SCALE GENOMIC DNA]</scope>
    <source>
        <strain evidence="5 6">HMF7620</strain>
    </source>
</reference>
<dbReference type="AlphaFoldDB" id="A0A7C9HZX8"/>
<dbReference type="Pfam" id="PF00085">
    <property type="entry name" value="Thioredoxin"/>
    <property type="match status" value="1"/>
</dbReference>
<dbReference type="PANTHER" id="PTHR45663">
    <property type="entry name" value="GEO12009P1"/>
    <property type="match status" value="1"/>
</dbReference>
<keyword evidence="6" id="KW-1185">Reference proteome</keyword>
<keyword evidence="2" id="KW-0249">Electron transport</keyword>
<dbReference type="EMBL" id="WQLB01000015">
    <property type="protein sequence ID" value="MVN87475.1"/>
    <property type="molecule type" value="Genomic_DNA"/>
</dbReference>
<dbReference type="InterPro" id="IPR013766">
    <property type="entry name" value="Thioredoxin_domain"/>
</dbReference>
<dbReference type="SUPFAM" id="SSF52833">
    <property type="entry name" value="Thioredoxin-like"/>
    <property type="match status" value="1"/>
</dbReference>
<dbReference type="Gene3D" id="3.40.30.10">
    <property type="entry name" value="Glutaredoxin"/>
    <property type="match status" value="1"/>
</dbReference>
<keyword evidence="3" id="KW-1015">Disulfide bond</keyword>